<organism evidence="1 2">
    <name type="scientific">Aphanomyces astaci</name>
    <name type="common">Crayfish plague agent</name>
    <dbReference type="NCBI Taxonomy" id="112090"/>
    <lineage>
        <taxon>Eukaryota</taxon>
        <taxon>Sar</taxon>
        <taxon>Stramenopiles</taxon>
        <taxon>Oomycota</taxon>
        <taxon>Saprolegniomycetes</taxon>
        <taxon>Saprolegniales</taxon>
        <taxon>Verrucalvaceae</taxon>
        <taxon>Aphanomyces</taxon>
    </lineage>
</organism>
<dbReference type="PANTHER" id="PTHR47169">
    <property type="entry name" value="OS01G0541250 PROTEIN"/>
    <property type="match status" value="1"/>
</dbReference>
<evidence type="ECO:0000313" key="1">
    <source>
        <dbReference type="EMBL" id="KAF0750291.1"/>
    </source>
</evidence>
<sequence>MVLPDQVRRRLYLWHDEETPMRYLRSKAHITKVMFLVAVARPRPGWDGKVGCWPLVETTLAARRSVNRPAGTPVLSSVTVTKQVYRDMLVRNVLPALQAKWIRAGDVANDRIFIQQDNARPHIAVDDALFVQAATEGGWNIKLMCQPPQSPDLNVLDLGFFNSIQSLQQQMECRSMEDL</sequence>
<comment type="caution">
    <text evidence="1">The sequence shown here is derived from an EMBL/GenBank/DDBJ whole genome shotgun (WGS) entry which is preliminary data.</text>
</comment>
<gene>
    <name evidence="1" type="ORF">AaE_006765</name>
</gene>
<accession>A0A6A5AC59</accession>
<dbReference type="GO" id="GO:0003676">
    <property type="term" value="F:nucleic acid binding"/>
    <property type="evidence" value="ECO:0007669"/>
    <property type="project" value="InterPro"/>
</dbReference>
<dbReference type="VEuPathDB" id="FungiDB:H257_16279"/>
<name>A0A6A5AC59_APHAT</name>
<dbReference type="InterPro" id="IPR036397">
    <property type="entry name" value="RNaseH_sf"/>
</dbReference>
<evidence type="ECO:0008006" key="3">
    <source>
        <dbReference type="Google" id="ProtNLM"/>
    </source>
</evidence>
<evidence type="ECO:0000313" key="2">
    <source>
        <dbReference type="Proteomes" id="UP000469452"/>
    </source>
</evidence>
<dbReference type="AlphaFoldDB" id="A0A6A5AC59"/>
<feature type="non-terminal residue" evidence="1">
    <location>
        <position position="179"/>
    </location>
</feature>
<dbReference type="Proteomes" id="UP000469452">
    <property type="component" value="Unassembled WGS sequence"/>
</dbReference>
<dbReference type="Gene3D" id="3.30.420.10">
    <property type="entry name" value="Ribonuclease H-like superfamily/Ribonuclease H"/>
    <property type="match status" value="1"/>
</dbReference>
<reference evidence="1 2" key="1">
    <citation type="submission" date="2019-06" db="EMBL/GenBank/DDBJ databases">
        <title>Genomics analysis of Aphanomyces spp. identifies a new class of oomycete effector associated with host adaptation.</title>
        <authorList>
            <person name="Gaulin E."/>
        </authorList>
    </citation>
    <scope>NUCLEOTIDE SEQUENCE [LARGE SCALE GENOMIC DNA]</scope>
    <source>
        <strain evidence="1 2">E</strain>
    </source>
</reference>
<proteinExistence type="predicted"/>
<dbReference type="EMBL" id="VJMI01012389">
    <property type="protein sequence ID" value="KAF0750291.1"/>
    <property type="molecule type" value="Genomic_DNA"/>
</dbReference>
<protein>
    <recommendedName>
        <fullName evidence="3">Tc1-like transposase DDE domain-containing protein</fullName>
    </recommendedName>
</protein>